<dbReference type="PROSITE" id="PS51747">
    <property type="entry name" value="CYT_DCMP_DEAMINASES_2"/>
    <property type="match status" value="1"/>
</dbReference>
<keyword evidence="13" id="KW-1185">Reference proteome</keyword>
<evidence type="ECO:0000256" key="9">
    <source>
        <dbReference type="SAM" id="MobiDB-lite"/>
    </source>
</evidence>
<feature type="active site" description="Proton donor" evidence="8">
    <location>
        <position position="87"/>
    </location>
</feature>
<protein>
    <recommendedName>
        <fullName evidence="8">tRNA-specific adenosine deaminase</fullName>
        <ecNumber evidence="8">3.5.4.33</ecNumber>
    </recommendedName>
</protein>
<dbReference type="NCBIfam" id="NF008113">
    <property type="entry name" value="PRK10860.1"/>
    <property type="match status" value="1"/>
</dbReference>
<dbReference type="Pfam" id="PF00383">
    <property type="entry name" value="dCMP_cyt_deam_1"/>
    <property type="match status" value="1"/>
</dbReference>
<keyword evidence="3 8" id="KW-0819">tRNA processing</keyword>
<dbReference type="InterPro" id="IPR016193">
    <property type="entry name" value="Cytidine_deaminase-like"/>
</dbReference>
<dbReference type="InterPro" id="IPR002125">
    <property type="entry name" value="CMP_dCMP_dom"/>
</dbReference>
<sequence>MASVNTQKNIKFLTALFFISINSLIILMDQQISFDEKMMNRALFLADKAEALGEIPVGAVLVDERGNIIGEGWNLSIVNSDPTAHAEIIALRNAAQKIQNYRLLNTTLYVTLEPCTMCAGAILHSRIKRLVFGASDYKTGAVGSRFHFFEDYKMNHGVEITSGVLQDQCSQKLSRFFQKRREQKKQQKATALLQHPRLNSPEK</sequence>
<evidence type="ECO:0000256" key="2">
    <source>
        <dbReference type="ARBA" id="ARBA00011738"/>
    </source>
</evidence>
<dbReference type="PROSITE" id="PS00903">
    <property type="entry name" value="CYT_DCMP_DEAMINASES_1"/>
    <property type="match status" value="1"/>
</dbReference>
<keyword evidence="10" id="KW-0472">Membrane</keyword>
<feature type="binding site" evidence="8">
    <location>
        <position position="115"/>
    </location>
    <ligand>
        <name>Zn(2+)</name>
        <dbReference type="ChEBI" id="CHEBI:29105"/>
        <note>catalytic</note>
    </ligand>
</feature>
<feature type="region of interest" description="Disordered" evidence="9">
    <location>
        <begin position="184"/>
        <end position="203"/>
    </location>
</feature>
<dbReference type="Gene3D" id="3.40.140.10">
    <property type="entry name" value="Cytidine Deaminase, domain 2"/>
    <property type="match status" value="1"/>
</dbReference>
<feature type="binding site" evidence="8">
    <location>
        <position position="118"/>
    </location>
    <ligand>
        <name>Zn(2+)</name>
        <dbReference type="ChEBI" id="CHEBI:29105"/>
        <note>catalytic</note>
    </ligand>
</feature>
<keyword evidence="6 8" id="KW-0862">Zinc</keyword>
<feature type="domain" description="CMP/dCMP-type deaminase" evidence="11">
    <location>
        <begin position="33"/>
        <end position="159"/>
    </location>
</feature>
<dbReference type="PANTHER" id="PTHR11079:SF202">
    <property type="entry name" value="TRNA-SPECIFIC ADENOSINE DEAMINASE"/>
    <property type="match status" value="1"/>
</dbReference>
<evidence type="ECO:0000256" key="3">
    <source>
        <dbReference type="ARBA" id="ARBA00022694"/>
    </source>
</evidence>
<accession>A0A1G5APX6</accession>
<keyword evidence="4 8" id="KW-0479">Metal-binding</keyword>
<evidence type="ECO:0000256" key="10">
    <source>
        <dbReference type="SAM" id="Phobius"/>
    </source>
</evidence>
<dbReference type="EMBL" id="FMUQ01000003">
    <property type="protein sequence ID" value="SCX79944.1"/>
    <property type="molecule type" value="Genomic_DNA"/>
</dbReference>
<feature type="transmembrane region" description="Helical" evidence="10">
    <location>
        <begin position="12"/>
        <end position="29"/>
    </location>
</feature>
<dbReference type="HAMAP" id="MF_00972">
    <property type="entry name" value="tRNA_aden_deaminase"/>
    <property type="match status" value="1"/>
</dbReference>
<keyword evidence="5 8" id="KW-0378">Hydrolase</keyword>
<comment type="cofactor">
    <cofactor evidence="8">
        <name>Zn(2+)</name>
        <dbReference type="ChEBI" id="CHEBI:29105"/>
    </cofactor>
    <text evidence="8">Binds 1 zinc ion per subunit.</text>
</comment>
<dbReference type="CDD" id="cd01285">
    <property type="entry name" value="nucleoside_deaminase"/>
    <property type="match status" value="1"/>
</dbReference>
<comment type="subunit">
    <text evidence="2 8">Homodimer.</text>
</comment>
<comment type="function">
    <text evidence="8">Catalyzes the deamination of adenosine to inosine at the wobble position 34 of tRNA(Arg2).</text>
</comment>
<feature type="binding site" evidence="8">
    <location>
        <position position="85"/>
    </location>
    <ligand>
        <name>Zn(2+)</name>
        <dbReference type="ChEBI" id="CHEBI:29105"/>
        <note>catalytic</note>
    </ligand>
</feature>
<name>A0A1G5APX6_9PAST</name>
<dbReference type="InterPro" id="IPR016192">
    <property type="entry name" value="APOBEC/CMP_deaminase_Zn-bd"/>
</dbReference>
<comment type="similarity">
    <text evidence="1">Belongs to the cytidine and deoxycytidylate deaminase family. ADAT2 subfamily.</text>
</comment>
<evidence type="ECO:0000256" key="8">
    <source>
        <dbReference type="HAMAP-Rule" id="MF_00972"/>
    </source>
</evidence>
<evidence type="ECO:0000313" key="13">
    <source>
        <dbReference type="Proteomes" id="UP000199588"/>
    </source>
</evidence>
<evidence type="ECO:0000256" key="6">
    <source>
        <dbReference type="ARBA" id="ARBA00022833"/>
    </source>
</evidence>
<dbReference type="InterPro" id="IPR028883">
    <property type="entry name" value="tRNA_aden_deaminase"/>
</dbReference>
<gene>
    <name evidence="8" type="primary">tadA</name>
    <name evidence="12" type="ORF">SAMN02910354_00381</name>
</gene>
<evidence type="ECO:0000256" key="1">
    <source>
        <dbReference type="ARBA" id="ARBA00010669"/>
    </source>
</evidence>
<keyword evidence="10" id="KW-0812">Transmembrane</keyword>
<reference evidence="12 13" key="1">
    <citation type="submission" date="2016-10" db="EMBL/GenBank/DDBJ databases">
        <authorList>
            <person name="Varghese N."/>
            <person name="Submissions S."/>
        </authorList>
    </citation>
    <scope>NUCLEOTIDE SEQUENCE [LARGE SCALE GENOMIC DNA]</scope>
    <source>
        <strain evidence="12 13">DSM 22022</strain>
    </source>
</reference>
<evidence type="ECO:0000259" key="11">
    <source>
        <dbReference type="PROSITE" id="PS51747"/>
    </source>
</evidence>
<dbReference type="PANTHER" id="PTHR11079">
    <property type="entry name" value="CYTOSINE DEAMINASE FAMILY MEMBER"/>
    <property type="match status" value="1"/>
</dbReference>
<dbReference type="EC" id="3.5.4.33" evidence="8"/>
<dbReference type="SUPFAM" id="SSF53927">
    <property type="entry name" value="Cytidine deaminase-like"/>
    <property type="match status" value="1"/>
</dbReference>
<proteinExistence type="inferred from homology"/>
<evidence type="ECO:0000256" key="4">
    <source>
        <dbReference type="ARBA" id="ARBA00022723"/>
    </source>
</evidence>
<comment type="catalytic activity">
    <reaction evidence="7 8">
        <text>adenosine(34) in tRNA + H2O + H(+) = inosine(34) in tRNA + NH4(+)</text>
        <dbReference type="Rhea" id="RHEA:43168"/>
        <dbReference type="Rhea" id="RHEA-COMP:10373"/>
        <dbReference type="Rhea" id="RHEA-COMP:10374"/>
        <dbReference type="ChEBI" id="CHEBI:15377"/>
        <dbReference type="ChEBI" id="CHEBI:15378"/>
        <dbReference type="ChEBI" id="CHEBI:28938"/>
        <dbReference type="ChEBI" id="CHEBI:74411"/>
        <dbReference type="ChEBI" id="CHEBI:82852"/>
        <dbReference type="EC" id="3.5.4.33"/>
    </reaction>
</comment>
<keyword evidence="10" id="KW-1133">Transmembrane helix</keyword>
<evidence type="ECO:0000256" key="7">
    <source>
        <dbReference type="ARBA" id="ARBA00048045"/>
    </source>
</evidence>
<evidence type="ECO:0000313" key="12">
    <source>
        <dbReference type="EMBL" id="SCX79944.1"/>
    </source>
</evidence>
<organism evidence="12 13">
    <name type="scientific">Basfia succiniciproducens</name>
    <dbReference type="NCBI Taxonomy" id="653940"/>
    <lineage>
        <taxon>Bacteria</taxon>
        <taxon>Pseudomonadati</taxon>
        <taxon>Pseudomonadota</taxon>
        <taxon>Gammaproteobacteria</taxon>
        <taxon>Pasteurellales</taxon>
        <taxon>Pasteurellaceae</taxon>
        <taxon>Basfia</taxon>
    </lineage>
</organism>
<dbReference type="Proteomes" id="UP000199588">
    <property type="component" value="Unassembled WGS sequence"/>
</dbReference>
<evidence type="ECO:0000256" key="5">
    <source>
        <dbReference type="ARBA" id="ARBA00022801"/>
    </source>
</evidence>
<comment type="caution">
    <text evidence="12">The sequence shown here is derived from an EMBL/GenBank/DDBJ whole genome shotgun (WGS) entry which is preliminary data.</text>
</comment>